<dbReference type="Proteomes" id="UP001186974">
    <property type="component" value="Unassembled WGS sequence"/>
</dbReference>
<protein>
    <submittedName>
        <fullName evidence="1">Uncharacterized protein</fullName>
    </submittedName>
</protein>
<organism evidence="1 2">
    <name type="scientific">Coniosporium uncinatum</name>
    <dbReference type="NCBI Taxonomy" id="93489"/>
    <lineage>
        <taxon>Eukaryota</taxon>
        <taxon>Fungi</taxon>
        <taxon>Dikarya</taxon>
        <taxon>Ascomycota</taxon>
        <taxon>Pezizomycotina</taxon>
        <taxon>Dothideomycetes</taxon>
        <taxon>Dothideomycetes incertae sedis</taxon>
        <taxon>Coniosporium</taxon>
    </lineage>
</organism>
<keyword evidence="2" id="KW-1185">Reference proteome</keyword>
<evidence type="ECO:0000313" key="2">
    <source>
        <dbReference type="Proteomes" id="UP001186974"/>
    </source>
</evidence>
<proteinExistence type="predicted"/>
<reference evidence="1" key="1">
    <citation type="submission" date="2024-09" db="EMBL/GenBank/DDBJ databases">
        <title>Black Yeasts Isolated from many extreme environments.</title>
        <authorList>
            <person name="Coleine C."/>
            <person name="Stajich J.E."/>
            <person name="Selbmann L."/>
        </authorList>
    </citation>
    <scope>NUCLEOTIDE SEQUENCE</scope>
    <source>
        <strain evidence="1">CCFEE 5737</strain>
    </source>
</reference>
<name>A0ACC3DYN1_9PEZI</name>
<comment type="caution">
    <text evidence="1">The sequence shown here is derived from an EMBL/GenBank/DDBJ whole genome shotgun (WGS) entry which is preliminary data.</text>
</comment>
<dbReference type="EMBL" id="JAWDJW010000026">
    <property type="protein sequence ID" value="KAK3081979.1"/>
    <property type="molecule type" value="Genomic_DNA"/>
</dbReference>
<accession>A0ACC3DYN1</accession>
<evidence type="ECO:0000313" key="1">
    <source>
        <dbReference type="EMBL" id="KAK3081979.1"/>
    </source>
</evidence>
<feature type="non-terminal residue" evidence="1">
    <location>
        <position position="190"/>
    </location>
</feature>
<gene>
    <name evidence="1" type="ORF">LTS18_009560</name>
</gene>
<sequence length="190" mass="20243">MKDCCIRGVKHDGEPGGELKQIGGIKSYVATPKSPNGLGIVYFPDAFGLELSNNRLLADDFAAAGYTTVIPDIYHGDPVPEEAFGPAAKKSFDLPGWAGKHSPNRVEPVMEAAIRGMKEELGVKKVGAVGYCFGGRYVIRFLGKGLIDAGFGAHVSLVEDAEIEAVRGPLSLACAEIDQIFPAEKRHATE</sequence>